<feature type="transmembrane region" description="Helical" evidence="2">
    <location>
        <begin position="339"/>
        <end position="358"/>
    </location>
</feature>
<keyword evidence="2" id="KW-0472">Membrane</keyword>
<keyword evidence="2" id="KW-0812">Transmembrane</keyword>
<evidence type="ECO:0000256" key="2">
    <source>
        <dbReference type="SAM" id="Phobius"/>
    </source>
</evidence>
<feature type="transmembrane region" description="Helical" evidence="2">
    <location>
        <begin position="146"/>
        <end position="163"/>
    </location>
</feature>
<name>A0A158IQK2_9BURK</name>
<feature type="region of interest" description="Disordered" evidence="1">
    <location>
        <begin position="373"/>
        <end position="394"/>
    </location>
</feature>
<dbReference type="RefSeq" id="WP_087669925.1">
    <property type="nucleotide sequence ID" value="NZ_FCNW02000040.1"/>
</dbReference>
<organism evidence="3 4">
    <name type="scientific">Caballeronia humi</name>
    <dbReference type="NCBI Taxonomy" id="326474"/>
    <lineage>
        <taxon>Bacteria</taxon>
        <taxon>Pseudomonadati</taxon>
        <taxon>Pseudomonadota</taxon>
        <taxon>Betaproteobacteria</taxon>
        <taxon>Burkholderiales</taxon>
        <taxon>Burkholderiaceae</taxon>
        <taxon>Caballeronia</taxon>
    </lineage>
</organism>
<comment type="caution">
    <text evidence="3">The sequence shown here is derived from an EMBL/GenBank/DDBJ whole genome shotgun (WGS) entry which is preliminary data.</text>
</comment>
<gene>
    <name evidence="3" type="ORF">AWB65_05243</name>
</gene>
<dbReference type="Proteomes" id="UP000054977">
    <property type="component" value="Unassembled WGS sequence"/>
</dbReference>
<keyword evidence="2" id="KW-1133">Transmembrane helix</keyword>
<accession>A0A158IQK2</accession>
<feature type="transmembrane region" description="Helical" evidence="2">
    <location>
        <begin position="229"/>
        <end position="249"/>
    </location>
</feature>
<evidence type="ECO:0000313" key="4">
    <source>
        <dbReference type="Proteomes" id="UP000054977"/>
    </source>
</evidence>
<evidence type="ECO:0000313" key="3">
    <source>
        <dbReference type="EMBL" id="SAL58805.1"/>
    </source>
</evidence>
<dbReference type="OrthoDB" id="8744808at2"/>
<reference evidence="3" key="1">
    <citation type="submission" date="2016-01" db="EMBL/GenBank/DDBJ databases">
        <authorList>
            <person name="Peeters C."/>
        </authorList>
    </citation>
    <scope>NUCLEOTIDE SEQUENCE [LARGE SCALE GENOMIC DNA]</scope>
    <source>
        <strain evidence="3">LMG 22934</strain>
    </source>
</reference>
<feature type="transmembrane region" description="Helical" evidence="2">
    <location>
        <begin position="116"/>
        <end position="134"/>
    </location>
</feature>
<dbReference type="AlphaFoldDB" id="A0A158IQK2"/>
<dbReference type="EMBL" id="FCNW02000040">
    <property type="protein sequence ID" value="SAL58805.1"/>
    <property type="molecule type" value="Genomic_DNA"/>
</dbReference>
<keyword evidence="4" id="KW-1185">Reference proteome</keyword>
<feature type="transmembrane region" description="Helical" evidence="2">
    <location>
        <begin position="14"/>
        <end position="33"/>
    </location>
</feature>
<feature type="transmembrane region" description="Helical" evidence="2">
    <location>
        <begin position="283"/>
        <end position="303"/>
    </location>
</feature>
<feature type="transmembrane region" description="Helical" evidence="2">
    <location>
        <begin position="315"/>
        <end position="333"/>
    </location>
</feature>
<proteinExistence type="predicted"/>
<sequence length="394" mass="44788">MLNEPLSHPAIKRFLLVVVYFLVASAAFNGFFTKWQFRDNWPRFSLPAMLEGTAERPFVYRQLFPAIVNGAERVLPERVKNHVNTLLSDDNKYHHPISWIYPNATDAKDPKYALRYYMMYALAFGTLFCALFAMRAVCLEFNQNRVGATLAPLVFAVIFPLILTEGGYFYDIAELLFMSLAVILAMRGRVVLLIVLTAFATWNKESFLFFVMVLYPFLRTHLSVKKTLLLQVVLVAIAAAINIVIKMQYTQNGGDVVLFHLVNNLRQLARPATYLRFEYNYGIMTPKALNIVNLLLFAVIARAGWGKLPPLVKQYMKIALVINVPLYVALGFYDEIRGLSMLYMGLLMMLCVDIITYLEAGFRVPQSSAEALASRPSERRDIPAPVQAMTRHSD</sequence>
<protein>
    <submittedName>
        <fullName evidence="3">Uncharacterized protein</fullName>
    </submittedName>
</protein>
<evidence type="ECO:0000256" key="1">
    <source>
        <dbReference type="SAM" id="MobiDB-lite"/>
    </source>
</evidence>